<evidence type="ECO:0000259" key="4">
    <source>
        <dbReference type="PROSITE" id="PS50977"/>
    </source>
</evidence>
<dbReference type="PRINTS" id="PR00455">
    <property type="entry name" value="HTHTETR"/>
</dbReference>
<proteinExistence type="predicted"/>
<evidence type="ECO:0000256" key="2">
    <source>
        <dbReference type="ARBA" id="ARBA00023125"/>
    </source>
</evidence>
<reference evidence="5 6" key="1">
    <citation type="submission" date="2023-07" db="EMBL/GenBank/DDBJ databases">
        <title>Genomic Encyclopedia of Type Strains, Phase IV (KMG-IV): sequencing the most valuable type-strain genomes for metagenomic binning, comparative biology and taxonomic classification.</title>
        <authorList>
            <person name="Goeker M."/>
        </authorList>
    </citation>
    <scope>NUCLEOTIDE SEQUENCE [LARGE SCALE GENOMIC DNA]</scope>
    <source>
        <strain evidence="5 6">DSM 23837</strain>
    </source>
</reference>
<dbReference type="InterPro" id="IPR050624">
    <property type="entry name" value="HTH-type_Tx_Regulator"/>
</dbReference>
<sequence>MRIVKEHEERKNDILDAAELLFISKGYVKTTVNDILQAVGIAKGTFYHYFKSKEEVMDAVIMRMIDAGVETAKKIAADSKLTIQEKLFQIIMAQRPNKENNREQMIEELHHVNNAEMHQKSLVESIRLLSPILAEVVEQGVNKKVFQTPFPRESVEFLLTSSQFLFDEGLFHWQPHEILQKAKAFIYIMEQILGAEKGSFDYIFRLLTEQASNK</sequence>
<dbReference type="PANTHER" id="PTHR43479">
    <property type="entry name" value="ACREF/ENVCD OPERON REPRESSOR-RELATED"/>
    <property type="match status" value="1"/>
</dbReference>
<evidence type="ECO:0000256" key="1">
    <source>
        <dbReference type="ARBA" id="ARBA00022491"/>
    </source>
</evidence>
<dbReference type="InterPro" id="IPR009057">
    <property type="entry name" value="Homeodomain-like_sf"/>
</dbReference>
<accession>A0ABT9WMC1</accession>
<feature type="DNA-binding region" description="H-T-H motif" evidence="3">
    <location>
        <begin position="31"/>
        <end position="50"/>
    </location>
</feature>
<gene>
    <name evidence="5" type="ORF">J2S08_000090</name>
</gene>
<dbReference type="SUPFAM" id="SSF46689">
    <property type="entry name" value="Homeodomain-like"/>
    <property type="match status" value="1"/>
</dbReference>
<organism evidence="5 6">
    <name type="scientific">Bacillus chungangensis</name>
    <dbReference type="NCBI Taxonomy" id="587633"/>
    <lineage>
        <taxon>Bacteria</taxon>
        <taxon>Bacillati</taxon>
        <taxon>Bacillota</taxon>
        <taxon>Bacilli</taxon>
        <taxon>Bacillales</taxon>
        <taxon>Bacillaceae</taxon>
        <taxon>Bacillus</taxon>
    </lineage>
</organism>
<dbReference type="PROSITE" id="PS01081">
    <property type="entry name" value="HTH_TETR_1"/>
    <property type="match status" value="1"/>
</dbReference>
<dbReference type="Proteomes" id="UP001223586">
    <property type="component" value="Unassembled WGS sequence"/>
</dbReference>
<dbReference type="Gene3D" id="1.10.357.10">
    <property type="entry name" value="Tetracycline Repressor, domain 2"/>
    <property type="match status" value="1"/>
</dbReference>
<keyword evidence="1" id="KW-0678">Repressor</keyword>
<dbReference type="Pfam" id="PF00440">
    <property type="entry name" value="TetR_N"/>
    <property type="match status" value="1"/>
</dbReference>
<evidence type="ECO:0000256" key="3">
    <source>
        <dbReference type="PROSITE-ProRule" id="PRU00335"/>
    </source>
</evidence>
<dbReference type="EMBL" id="JAUSTT010000001">
    <property type="protein sequence ID" value="MDQ0174259.1"/>
    <property type="molecule type" value="Genomic_DNA"/>
</dbReference>
<dbReference type="Pfam" id="PF21303">
    <property type="entry name" value="TetR_C_39"/>
    <property type="match status" value="1"/>
</dbReference>
<dbReference type="InterPro" id="IPR049149">
    <property type="entry name" value="TetR/AcrR_C"/>
</dbReference>
<evidence type="ECO:0000313" key="5">
    <source>
        <dbReference type="EMBL" id="MDQ0174259.1"/>
    </source>
</evidence>
<keyword evidence="2 3" id="KW-0238">DNA-binding</keyword>
<keyword evidence="6" id="KW-1185">Reference proteome</keyword>
<dbReference type="InterPro" id="IPR001647">
    <property type="entry name" value="HTH_TetR"/>
</dbReference>
<feature type="domain" description="HTH tetR-type" evidence="4">
    <location>
        <begin position="8"/>
        <end position="68"/>
    </location>
</feature>
<dbReference type="RefSeq" id="WP_307225586.1">
    <property type="nucleotide sequence ID" value="NZ_JAUSTT010000001.1"/>
</dbReference>
<evidence type="ECO:0000313" key="6">
    <source>
        <dbReference type="Proteomes" id="UP001223586"/>
    </source>
</evidence>
<protein>
    <submittedName>
        <fullName evidence="5">AcrR family transcriptional regulator</fullName>
    </submittedName>
</protein>
<name>A0ABT9WMC1_9BACI</name>
<dbReference type="InterPro" id="IPR023772">
    <property type="entry name" value="DNA-bd_HTH_TetR-type_CS"/>
</dbReference>
<comment type="caution">
    <text evidence="5">The sequence shown here is derived from an EMBL/GenBank/DDBJ whole genome shotgun (WGS) entry which is preliminary data.</text>
</comment>
<dbReference type="PANTHER" id="PTHR43479:SF11">
    <property type="entry name" value="ACREF_ENVCD OPERON REPRESSOR-RELATED"/>
    <property type="match status" value="1"/>
</dbReference>
<dbReference type="PROSITE" id="PS50977">
    <property type="entry name" value="HTH_TETR_2"/>
    <property type="match status" value="1"/>
</dbReference>